<comment type="caution">
    <text evidence="2">The sequence shown here is derived from an EMBL/GenBank/DDBJ whole genome shotgun (WGS) entry which is preliminary data.</text>
</comment>
<accession>A0A8J5WSY5</accession>
<dbReference type="AlphaFoldDB" id="A0A8J5WSY5"/>
<organism evidence="2 3">
    <name type="scientific">Zizania palustris</name>
    <name type="common">Northern wild rice</name>
    <dbReference type="NCBI Taxonomy" id="103762"/>
    <lineage>
        <taxon>Eukaryota</taxon>
        <taxon>Viridiplantae</taxon>
        <taxon>Streptophyta</taxon>
        <taxon>Embryophyta</taxon>
        <taxon>Tracheophyta</taxon>
        <taxon>Spermatophyta</taxon>
        <taxon>Magnoliopsida</taxon>
        <taxon>Liliopsida</taxon>
        <taxon>Poales</taxon>
        <taxon>Poaceae</taxon>
        <taxon>BOP clade</taxon>
        <taxon>Oryzoideae</taxon>
        <taxon>Oryzeae</taxon>
        <taxon>Zizaniinae</taxon>
        <taxon>Zizania</taxon>
    </lineage>
</organism>
<feature type="region of interest" description="Disordered" evidence="1">
    <location>
        <begin position="1"/>
        <end position="90"/>
    </location>
</feature>
<feature type="compositionally biased region" description="Basic and acidic residues" evidence="1">
    <location>
        <begin position="57"/>
        <end position="80"/>
    </location>
</feature>
<feature type="region of interest" description="Disordered" evidence="1">
    <location>
        <begin position="130"/>
        <end position="153"/>
    </location>
</feature>
<proteinExistence type="predicted"/>
<dbReference type="EMBL" id="JAAALK010000079">
    <property type="protein sequence ID" value="KAG8097250.1"/>
    <property type="molecule type" value="Genomic_DNA"/>
</dbReference>
<name>A0A8J5WSY5_ZIZPA</name>
<evidence type="ECO:0000256" key="1">
    <source>
        <dbReference type="SAM" id="MobiDB-lite"/>
    </source>
</evidence>
<evidence type="ECO:0000313" key="2">
    <source>
        <dbReference type="EMBL" id="KAG8097250.1"/>
    </source>
</evidence>
<dbReference type="Proteomes" id="UP000729402">
    <property type="component" value="Unassembled WGS sequence"/>
</dbReference>
<feature type="compositionally biased region" description="Basic and acidic residues" evidence="1">
    <location>
        <begin position="28"/>
        <end position="37"/>
    </location>
</feature>
<gene>
    <name evidence="2" type="ORF">GUJ93_ZPchr0013g34761</name>
</gene>
<evidence type="ECO:0000313" key="3">
    <source>
        <dbReference type="Proteomes" id="UP000729402"/>
    </source>
</evidence>
<reference evidence="2" key="2">
    <citation type="submission" date="2021-02" db="EMBL/GenBank/DDBJ databases">
        <authorList>
            <person name="Kimball J.A."/>
            <person name="Haas M.W."/>
            <person name="Macchietto M."/>
            <person name="Kono T."/>
            <person name="Duquette J."/>
            <person name="Shao M."/>
        </authorList>
    </citation>
    <scope>NUCLEOTIDE SEQUENCE</scope>
    <source>
        <tissue evidence="2">Fresh leaf tissue</tissue>
    </source>
</reference>
<sequence>MKAGRRCLPQTCSPSPARRAGGGTAGEQAREGDEASHLRALSPAGRPRARERRKSRGRECRRASGFRRSEMGRRAGREGDGAGASGEQRRFSRVLSMALERLRSFNMYRLATPAPEPAVAGVVDLGHEEQPPVAAVERSRSEAAMDADAELPPLPARLRKSASDRSAFAHFQAVTEE</sequence>
<dbReference type="OrthoDB" id="1931904at2759"/>
<protein>
    <submittedName>
        <fullName evidence="2">Uncharacterized protein</fullName>
    </submittedName>
</protein>
<feature type="compositionally biased region" description="Basic residues" evidence="1">
    <location>
        <begin position="47"/>
        <end position="56"/>
    </location>
</feature>
<keyword evidence="3" id="KW-1185">Reference proteome</keyword>
<reference evidence="2" key="1">
    <citation type="journal article" date="2021" name="bioRxiv">
        <title>Whole Genome Assembly and Annotation of Northern Wild Rice, Zizania palustris L., Supports a Whole Genome Duplication in the Zizania Genus.</title>
        <authorList>
            <person name="Haas M."/>
            <person name="Kono T."/>
            <person name="Macchietto M."/>
            <person name="Millas R."/>
            <person name="McGilp L."/>
            <person name="Shao M."/>
            <person name="Duquette J."/>
            <person name="Hirsch C.N."/>
            <person name="Kimball J."/>
        </authorList>
    </citation>
    <scope>NUCLEOTIDE SEQUENCE</scope>
    <source>
        <tissue evidence="2">Fresh leaf tissue</tissue>
    </source>
</reference>